<evidence type="ECO:0000313" key="5">
    <source>
        <dbReference type="Proteomes" id="UP000295131"/>
    </source>
</evidence>
<evidence type="ECO:0000259" key="3">
    <source>
        <dbReference type="Pfam" id="PF00171"/>
    </source>
</evidence>
<dbReference type="FunFam" id="3.40.309.10:FF:000001">
    <property type="entry name" value="Mitochondrial aldehyde dehydrogenase 2"/>
    <property type="match status" value="1"/>
</dbReference>
<dbReference type="Pfam" id="PF00171">
    <property type="entry name" value="Aldedh"/>
    <property type="match status" value="1"/>
</dbReference>
<feature type="domain" description="Aldehyde dehydrogenase" evidence="3">
    <location>
        <begin position="13"/>
        <end position="468"/>
    </location>
</feature>
<dbReference type="InterPro" id="IPR016163">
    <property type="entry name" value="Ald_DH_C"/>
</dbReference>
<evidence type="ECO:0000256" key="2">
    <source>
        <dbReference type="ARBA" id="ARBA00023002"/>
    </source>
</evidence>
<accession>A0A4V3A6X1</accession>
<dbReference type="OrthoDB" id="9812625at2"/>
<evidence type="ECO:0000313" key="4">
    <source>
        <dbReference type="EMBL" id="TDH34968.1"/>
    </source>
</evidence>
<keyword evidence="2" id="KW-0560">Oxidoreductase</keyword>
<proteinExistence type="inferred from homology"/>
<dbReference type="Gene3D" id="3.40.605.10">
    <property type="entry name" value="Aldehyde Dehydrogenase, Chain A, domain 1"/>
    <property type="match status" value="1"/>
</dbReference>
<evidence type="ECO:0000256" key="1">
    <source>
        <dbReference type="ARBA" id="ARBA00009986"/>
    </source>
</evidence>
<dbReference type="InterPro" id="IPR016161">
    <property type="entry name" value="Ald_DH/histidinol_DH"/>
</dbReference>
<protein>
    <submittedName>
        <fullName evidence="4">Aldehyde dehydrogenase family protein</fullName>
    </submittedName>
</protein>
<comment type="caution">
    <text evidence="4">The sequence shown here is derived from an EMBL/GenBank/DDBJ whole genome shotgun (WGS) entry which is preliminary data.</text>
</comment>
<name>A0A4V3A6X1_9HYPH</name>
<dbReference type="SUPFAM" id="SSF53720">
    <property type="entry name" value="ALDH-like"/>
    <property type="match status" value="1"/>
</dbReference>
<keyword evidence="5" id="KW-1185">Reference proteome</keyword>
<comment type="similarity">
    <text evidence="1">Belongs to the aldehyde dehydrogenase family.</text>
</comment>
<dbReference type="PANTHER" id="PTHR42804:SF1">
    <property type="entry name" value="ALDEHYDE DEHYDROGENASE-RELATED"/>
    <property type="match status" value="1"/>
</dbReference>
<dbReference type="CDD" id="cd07138">
    <property type="entry name" value="ALDH_CddD_SSP0762"/>
    <property type="match status" value="1"/>
</dbReference>
<dbReference type="GO" id="GO:0016620">
    <property type="term" value="F:oxidoreductase activity, acting on the aldehyde or oxo group of donors, NAD or NADP as acceptor"/>
    <property type="evidence" value="ECO:0007669"/>
    <property type="project" value="InterPro"/>
</dbReference>
<dbReference type="Proteomes" id="UP000295131">
    <property type="component" value="Unassembled WGS sequence"/>
</dbReference>
<dbReference type="PANTHER" id="PTHR42804">
    <property type="entry name" value="ALDEHYDE DEHYDROGENASE"/>
    <property type="match status" value="1"/>
</dbReference>
<sequence length="473" mass="51156">MKHIDKFYIGGKWVAPQGGDVHELINPADESVIASIPMANEADVNAAVGAAKAAFGEWQMTSKEERLKLLRRLLELYNERYDDIAELMTREMGTTLDFSKAAQAWVGQAHLEAAIDALERIELEEVRGNTLLSLEPIGVCALITPWNWPMNQLVVKAAPALAAGCTMVAKPSEFSPLSSLLFAELIDEAGFPAGVYNHITGHGPSAGEQLSRHPDVDMVSITGSTRAGIAVARSAAETVKRVAQELGGKSANIILRDADLEKAVKDGVDACYVNCGQACRAPARMLVPAEKMEEAKRYAREAADAHSVGDPMSQVKLGPVVNKLQFDRIQGLIQSGIDEGATLVTGGTGLPDGLDKGYYVKPTVFGDVTPGMTIEREEIFGPVIALIPYETEEDAVRIANDTIYGLSGYIQTNDKDKARKIARQLRVGSIWINDAAWDPRAPFGGYKQSGNGREHGEWGLHDYLEIKSTAGWA</sequence>
<dbReference type="Gene3D" id="3.40.309.10">
    <property type="entry name" value="Aldehyde Dehydrogenase, Chain A, domain 2"/>
    <property type="match status" value="1"/>
</dbReference>
<dbReference type="RefSeq" id="WP_133285253.1">
    <property type="nucleotide sequence ID" value="NZ_SMSI01000003.1"/>
</dbReference>
<dbReference type="InterPro" id="IPR015590">
    <property type="entry name" value="Aldehyde_DH_dom"/>
</dbReference>
<dbReference type="EMBL" id="SMSI01000003">
    <property type="protein sequence ID" value="TDH34968.1"/>
    <property type="molecule type" value="Genomic_DNA"/>
</dbReference>
<dbReference type="FunFam" id="3.40.605.10:FF:000007">
    <property type="entry name" value="NAD/NADP-dependent betaine aldehyde dehydrogenase"/>
    <property type="match status" value="1"/>
</dbReference>
<dbReference type="InterPro" id="IPR016162">
    <property type="entry name" value="Ald_DH_N"/>
</dbReference>
<reference evidence="4 5" key="1">
    <citation type="journal article" date="2013" name="Int. J. Syst. Evol. Microbiol.">
        <title>Hoeflea suaedae sp. nov., an endophytic bacterium isolated from the root of the halophyte Suaeda maritima.</title>
        <authorList>
            <person name="Chung E.J."/>
            <person name="Park J.A."/>
            <person name="Pramanik P."/>
            <person name="Bibi F."/>
            <person name="Jeon C.O."/>
            <person name="Chung Y.R."/>
        </authorList>
    </citation>
    <scope>NUCLEOTIDE SEQUENCE [LARGE SCALE GENOMIC DNA]</scope>
    <source>
        <strain evidence="4 5">YC6898</strain>
    </source>
</reference>
<organism evidence="4 5">
    <name type="scientific">Pseudohoeflea suaedae</name>
    <dbReference type="NCBI Taxonomy" id="877384"/>
    <lineage>
        <taxon>Bacteria</taxon>
        <taxon>Pseudomonadati</taxon>
        <taxon>Pseudomonadota</taxon>
        <taxon>Alphaproteobacteria</taxon>
        <taxon>Hyphomicrobiales</taxon>
        <taxon>Rhizobiaceae</taxon>
        <taxon>Pseudohoeflea</taxon>
    </lineage>
</organism>
<dbReference type="AlphaFoldDB" id="A0A4V3A6X1"/>
<gene>
    <name evidence="4" type="ORF">E2A64_14690</name>
</gene>